<dbReference type="STRING" id="742152.A0A2H3JTV2"/>
<feature type="compositionally biased region" description="Low complexity" evidence="1">
    <location>
        <begin position="482"/>
        <end position="491"/>
    </location>
</feature>
<dbReference type="OMA" id="VAMDRPH"/>
<evidence type="ECO:0000256" key="1">
    <source>
        <dbReference type="SAM" id="MobiDB-lite"/>
    </source>
</evidence>
<keyword evidence="3" id="KW-1185">Reference proteome</keyword>
<protein>
    <submittedName>
        <fullName evidence="2">Uncharacterized protein</fullName>
    </submittedName>
</protein>
<feature type="compositionally biased region" description="Basic residues" evidence="1">
    <location>
        <begin position="467"/>
        <end position="481"/>
    </location>
</feature>
<reference evidence="2 3" key="1">
    <citation type="journal article" date="2012" name="Science">
        <title>The Paleozoic origin of enzymatic lignin decomposition reconstructed from 31 fungal genomes.</title>
        <authorList>
            <person name="Floudas D."/>
            <person name="Binder M."/>
            <person name="Riley R."/>
            <person name="Barry K."/>
            <person name="Blanchette R.A."/>
            <person name="Henrissat B."/>
            <person name="Martinez A.T."/>
            <person name="Otillar R."/>
            <person name="Spatafora J.W."/>
            <person name="Yadav J.S."/>
            <person name="Aerts A."/>
            <person name="Benoit I."/>
            <person name="Boyd A."/>
            <person name="Carlson A."/>
            <person name="Copeland A."/>
            <person name="Coutinho P.M."/>
            <person name="de Vries R.P."/>
            <person name="Ferreira P."/>
            <person name="Findley K."/>
            <person name="Foster B."/>
            <person name="Gaskell J."/>
            <person name="Glotzer D."/>
            <person name="Gorecki P."/>
            <person name="Heitman J."/>
            <person name="Hesse C."/>
            <person name="Hori C."/>
            <person name="Igarashi K."/>
            <person name="Jurgens J.A."/>
            <person name="Kallen N."/>
            <person name="Kersten P."/>
            <person name="Kohler A."/>
            <person name="Kuees U."/>
            <person name="Kumar T.K.A."/>
            <person name="Kuo A."/>
            <person name="LaButti K."/>
            <person name="Larrondo L.F."/>
            <person name="Lindquist E."/>
            <person name="Ling A."/>
            <person name="Lombard V."/>
            <person name="Lucas S."/>
            <person name="Lundell T."/>
            <person name="Martin R."/>
            <person name="McLaughlin D.J."/>
            <person name="Morgenstern I."/>
            <person name="Morin E."/>
            <person name="Murat C."/>
            <person name="Nagy L.G."/>
            <person name="Nolan M."/>
            <person name="Ohm R.A."/>
            <person name="Patyshakuliyeva A."/>
            <person name="Rokas A."/>
            <person name="Ruiz-Duenas F.J."/>
            <person name="Sabat G."/>
            <person name="Salamov A."/>
            <person name="Samejima M."/>
            <person name="Schmutz J."/>
            <person name="Slot J.C."/>
            <person name="St John F."/>
            <person name="Stenlid J."/>
            <person name="Sun H."/>
            <person name="Sun S."/>
            <person name="Syed K."/>
            <person name="Tsang A."/>
            <person name="Wiebenga A."/>
            <person name="Young D."/>
            <person name="Pisabarro A."/>
            <person name="Eastwood D.C."/>
            <person name="Martin F."/>
            <person name="Cullen D."/>
            <person name="Grigoriev I.V."/>
            <person name="Hibbett D.S."/>
        </authorList>
    </citation>
    <scope>NUCLEOTIDE SEQUENCE [LARGE SCALE GENOMIC DNA]</scope>
    <source>
        <strain evidence="2 3">MD-104</strain>
    </source>
</reference>
<dbReference type="EMBL" id="KB468113">
    <property type="protein sequence ID" value="PCH41258.1"/>
    <property type="molecule type" value="Genomic_DNA"/>
</dbReference>
<dbReference type="Proteomes" id="UP000218811">
    <property type="component" value="Unassembled WGS sequence"/>
</dbReference>
<feature type="compositionally biased region" description="Polar residues" evidence="1">
    <location>
        <begin position="509"/>
        <end position="526"/>
    </location>
</feature>
<gene>
    <name evidence="2" type="ORF">WOLCODRAFT_162933</name>
</gene>
<feature type="compositionally biased region" description="Basic and acidic residues" evidence="1">
    <location>
        <begin position="293"/>
        <end position="314"/>
    </location>
</feature>
<feature type="compositionally biased region" description="Low complexity" evidence="1">
    <location>
        <begin position="162"/>
        <end position="177"/>
    </location>
</feature>
<proteinExistence type="predicted"/>
<feature type="compositionally biased region" description="Polar residues" evidence="1">
    <location>
        <begin position="178"/>
        <end position="187"/>
    </location>
</feature>
<sequence>MASALHPPATNGGAASITGHSGSARPGLGKNGDVGAASRSTNKGRPGGRSGQVARGSRAGGGSKGGASPTQDQPKGQAKADLGSDKPASKETQTRSATTPSPVAGRAPGRTRLPKKAPENNKVSRRASTSSLTPGSAAQSNGANISSRSSNRRRRSSSKGVTTATSKSSLSAESGSGQPRSDQNSVLSKDIPPHLAPTAEAHVSDIKHDIEMLVERVRAVAMDRPHTPGSHIDWASDDDDSLPELPDWGLPVNTTANGHSAVKANVISPILEDALRPLPSLDNDSPTIIVTDVQKEVKRESGLRETTFDERGDGDVQSDATSPSVLSNGQPHSPTDHAQQASPVRAGEYHSPVSTTSPPPPSTNPIHSSLPPKPVTASEPTPTKRYSPPRKSEPDPALKADSPRKSGLADSIHAPKRTPVSPAASLKPQSPERGIETSIHAAIPSSRSAPSHLTVHPIGSPPNSHSGHTRSRTMGRGHRQPHSASVSSFSHSDADRGARSDGAHHTRTHSTPPAGSVSGASHTRSALASRPVITGAAISRLARTLGGSAIPKRDATAVTVAKD</sequence>
<feature type="compositionally biased region" description="Basic and acidic residues" evidence="1">
    <location>
        <begin position="492"/>
        <end position="504"/>
    </location>
</feature>
<feature type="region of interest" description="Disordered" evidence="1">
    <location>
        <begin position="1"/>
        <end position="204"/>
    </location>
</feature>
<evidence type="ECO:0000313" key="3">
    <source>
        <dbReference type="Proteomes" id="UP000218811"/>
    </source>
</evidence>
<dbReference type="AlphaFoldDB" id="A0A2H3JTV2"/>
<name>A0A2H3JTV2_WOLCO</name>
<dbReference type="OrthoDB" id="3267789at2759"/>
<organism evidence="2 3">
    <name type="scientific">Wolfiporia cocos (strain MD-104)</name>
    <name type="common">Brown rot fungus</name>
    <dbReference type="NCBI Taxonomy" id="742152"/>
    <lineage>
        <taxon>Eukaryota</taxon>
        <taxon>Fungi</taxon>
        <taxon>Dikarya</taxon>
        <taxon>Basidiomycota</taxon>
        <taxon>Agaricomycotina</taxon>
        <taxon>Agaricomycetes</taxon>
        <taxon>Polyporales</taxon>
        <taxon>Phaeolaceae</taxon>
        <taxon>Wolfiporia</taxon>
    </lineage>
</organism>
<feature type="compositionally biased region" description="Basic and acidic residues" evidence="1">
    <location>
        <begin position="82"/>
        <end position="93"/>
    </location>
</feature>
<feature type="compositionally biased region" description="Polar residues" evidence="1">
    <location>
        <begin position="126"/>
        <end position="145"/>
    </location>
</feature>
<accession>A0A2H3JTV2</accession>
<feature type="compositionally biased region" description="Polar residues" evidence="1">
    <location>
        <begin position="318"/>
        <end position="342"/>
    </location>
</feature>
<feature type="compositionally biased region" description="Basic and acidic residues" evidence="1">
    <location>
        <begin position="390"/>
        <end position="404"/>
    </location>
</feature>
<evidence type="ECO:0000313" key="2">
    <source>
        <dbReference type="EMBL" id="PCH41258.1"/>
    </source>
</evidence>
<feature type="region of interest" description="Disordered" evidence="1">
    <location>
        <begin position="292"/>
        <end position="532"/>
    </location>
</feature>